<evidence type="ECO:0000313" key="3">
    <source>
        <dbReference type="EMBL" id="MDG3586994.1"/>
    </source>
</evidence>
<keyword evidence="4" id="KW-1185">Reference proteome</keyword>
<evidence type="ECO:0000256" key="1">
    <source>
        <dbReference type="SAM" id="SignalP"/>
    </source>
</evidence>
<feature type="signal peptide" evidence="1">
    <location>
        <begin position="1"/>
        <end position="21"/>
    </location>
</feature>
<comment type="caution">
    <text evidence="3">The sequence shown here is derived from an EMBL/GenBank/DDBJ whole genome shotgun (WGS) entry which is preliminary data.</text>
</comment>
<dbReference type="Pfam" id="PF00188">
    <property type="entry name" value="CAP"/>
    <property type="match status" value="1"/>
</dbReference>
<dbReference type="PANTHER" id="PTHR31157:SF1">
    <property type="entry name" value="SCP DOMAIN-CONTAINING PROTEIN"/>
    <property type="match status" value="1"/>
</dbReference>
<organism evidence="3 4">
    <name type="scientific">Galbibacter pacificus</name>
    <dbReference type="NCBI Taxonomy" id="2996052"/>
    <lineage>
        <taxon>Bacteria</taxon>
        <taxon>Pseudomonadati</taxon>
        <taxon>Bacteroidota</taxon>
        <taxon>Flavobacteriia</taxon>
        <taxon>Flavobacteriales</taxon>
        <taxon>Flavobacteriaceae</taxon>
        <taxon>Galbibacter</taxon>
    </lineage>
</organism>
<gene>
    <name evidence="3" type="ORF">OSR52_14050</name>
</gene>
<dbReference type="InterPro" id="IPR014044">
    <property type="entry name" value="CAP_dom"/>
</dbReference>
<dbReference type="PROSITE" id="PS51257">
    <property type="entry name" value="PROKAR_LIPOPROTEIN"/>
    <property type="match status" value="1"/>
</dbReference>
<name>A0ABT6FUQ3_9FLAO</name>
<proteinExistence type="predicted"/>
<dbReference type="EMBL" id="JAPMUA010000005">
    <property type="protein sequence ID" value="MDG3586994.1"/>
    <property type="molecule type" value="Genomic_DNA"/>
</dbReference>
<dbReference type="PANTHER" id="PTHR31157">
    <property type="entry name" value="SCP DOMAIN-CONTAINING PROTEIN"/>
    <property type="match status" value="1"/>
</dbReference>
<dbReference type="Gene3D" id="3.40.33.10">
    <property type="entry name" value="CAP"/>
    <property type="match status" value="1"/>
</dbReference>
<accession>A0ABT6FUQ3</accession>
<feature type="chain" id="PRO_5045526167" evidence="1">
    <location>
        <begin position="22"/>
        <end position="165"/>
    </location>
</feature>
<reference evidence="3" key="1">
    <citation type="submission" date="2022-11" db="EMBL/GenBank/DDBJ databases">
        <title>High-quality draft genome sequence of Galbibacter sp. strain CMA-7.</title>
        <authorList>
            <person name="Wei L."/>
            <person name="Dong C."/>
            <person name="Shao Z."/>
        </authorList>
    </citation>
    <scope>NUCLEOTIDE SEQUENCE</scope>
    <source>
        <strain evidence="3">CMA-7</strain>
    </source>
</reference>
<keyword evidence="1" id="KW-0732">Signal</keyword>
<evidence type="ECO:0000313" key="4">
    <source>
        <dbReference type="Proteomes" id="UP001153642"/>
    </source>
</evidence>
<dbReference type="InterPro" id="IPR035940">
    <property type="entry name" value="CAP_sf"/>
</dbReference>
<dbReference type="SUPFAM" id="SSF55797">
    <property type="entry name" value="PR-1-like"/>
    <property type="match status" value="1"/>
</dbReference>
<sequence>MNAPTKAMVVILLLVSYSSFYSCSPDEIETVDELNAENAVTYIKIEDEVLNLINEYRIGKNLSPLEKLNIISQEAKVHTEHMIAEDEICHHFFADREHNLHYNADAVAVGENVGYGYHTAKGIVEAWLESESHKKNIEGNYTAMGISAIQNKKGDYFYTNIFVRR</sequence>
<protein>
    <submittedName>
        <fullName evidence="3">CAP domain-containing protein</fullName>
    </submittedName>
</protein>
<dbReference type="RefSeq" id="WP_277900739.1">
    <property type="nucleotide sequence ID" value="NZ_JAPMUA010000005.1"/>
</dbReference>
<dbReference type="Proteomes" id="UP001153642">
    <property type="component" value="Unassembled WGS sequence"/>
</dbReference>
<feature type="domain" description="SCP" evidence="2">
    <location>
        <begin position="50"/>
        <end position="159"/>
    </location>
</feature>
<evidence type="ECO:0000259" key="2">
    <source>
        <dbReference type="Pfam" id="PF00188"/>
    </source>
</evidence>
<dbReference type="CDD" id="cd05379">
    <property type="entry name" value="CAP_bacterial"/>
    <property type="match status" value="1"/>
</dbReference>